<sequence>MGNDTSSIPPADAMPLGCDGVVHIKTEPRNGTPMKGGALMGAPDIGGPGGTAVTGLENGQGYAGRVKFGIPEWGSPLPGMAPAPLQKPRSMDVHVRAPAAVSPVRPMTPADHGARKALAEPSTQSPQEEPVEPVAGAMEQKPSKLPAQAAAQAPPHAPAQPPHQAPVAPPAAPASLTSAKLPEQQNDDAPADTAAAPRQEQKGIQTPRRAQRDVAALDELHAYVMSCGGTLEEGWTVQFQKRGNGHARPTYLPPKGFTSADSAEHKGSFTEKHLVVRALGLMPPGSRGLRRLDSKSARDAAGDRDTDADLAPELDSGPSGDQQASDEMSNGADRMEVDDQDGEESEDAGDTAAADDAAAAEELAKLREYVKDCGGALPAGWSVRRIRCFGDRHRPLYVAPEDFLAVPGQPSKSTYSSKAQVAAALGWGSSRRSEKKSAAKAASAATEEGPSEAPVPVPKSKKQRTLHAIGAAAADEAPVINIRSTKAPPTPAPPSQHAAIGWRVRVRAQHDRRRMTEAVVRDYDPPTGQYQLRLEGGGEEWRHLTDNVRWISASPLEESSSALSTSDEASSDDSEEAESDGSEPIPAPPVRQKKAAKRSLPAVPAAEEPDLALVEAPARAGTPLTAGPISAPAAVGRTGPYQGAWNKYKTGIPEKDTEVLYECMAEIGVHLAPGWTSSYVTTVRRGKPEKDICYCPPPGFKAVSGVEGRMYWSRPDVARAHGATNWPQRCAPRGTLTPIPTAAKAVAPEGAAASPDDEDSGDLEEQKEWLQDFLNEEFEKAGWGDGSIAWQDVAKRKSDLSNNDIFQKVKALNKRAEEKHPLLKDVCGKDGTAVIKKKIMMLFVNASKRARKRLQNGIEEPPRSIVPAMSQRQAPGPAAAKAPAPPQVVRRAIEKPPEQPHVQFPDDSPYMARGPQTSHSPPQCADSYQPYQQEQHSNPTSPSLKPLEHALMRMPDMSVEVADKQLEARNGQAGQPEQAKRTVAEHFFFFLKQPGATPEFLQELHRLAQNAM</sequence>
<accession>A0ABP1GGL7</accession>
<feature type="region of interest" description="Disordered" evidence="1">
    <location>
        <begin position="555"/>
        <end position="605"/>
    </location>
</feature>
<evidence type="ECO:0000313" key="3">
    <source>
        <dbReference type="Proteomes" id="UP001497392"/>
    </source>
</evidence>
<gene>
    <name evidence="2" type="primary">g12135</name>
    <name evidence="2" type="ORF">VP750_LOCUS10819</name>
</gene>
<feature type="compositionally biased region" description="Acidic residues" evidence="1">
    <location>
        <begin position="336"/>
        <end position="349"/>
    </location>
</feature>
<evidence type="ECO:0000313" key="2">
    <source>
        <dbReference type="EMBL" id="CAL5228913.1"/>
    </source>
</evidence>
<name>A0ABP1GGL7_9CHLO</name>
<dbReference type="EMBL" id="CAXHTA020000019">
    <property type="protein sequence ID" value="CAL5228913.1"/>
    <property type="molecule type" value="Genomic_DNA"/>
</dbReference>
<evidence type="ECO:0000256" key="1">
    <source>
        <dbReference type="SAM" id="MobiDB-lite"/>
    </source>
</evidence>
<feature type="region of interest" description="Disordered" evidence="1">
    <location>
        <begin position="854"/>
        <end position="945"/>
    </location>
</feature>
<protein>
    <submittedName>
        <fullName evidence="2">G12135 protein</fullName>
    </submittedName>
</protein>
<proteinExistence type="predicted"/>
<reference evidence="2 3" key="1">
    <citation type="submission" date="2024-06" db="EMBL/GenBank/DDBJ databases">
        <authorList>
            <person name="Kraege A."/>
            <person name="Thomma B."/>
        </authorList>
    </citation>
    <scope>NUCLEOTIDE SEQUENCE [LARGE SCALE GENOMIC DNA]</scope>
</reference>
<feature type="region of interest" description="Disordered" evidence="1">
    <location>
        <begin position="282"/>
        <end position="356"/>
    </location>
</feature>
<comment type="caution">
    <text evidence="2">The sequence shown here is derived from an EMBL/GenBank/DDBJ whole genome shotgun (WGS) entry which is preliminary data.</text>
</comment>
<dbReference type="Proteomes" id="UP001497392">
    <property type="component" value="Unassembled WGS sequence"/>
</dbReference>
<feature type="compositionally biased region" description="Acidic residues" evidence="1">
    <location>
        <begin position="569"/>
        <end position="581"/>
    </location>
</feature>
<feature type="compositionally biased region" description="Pro residues" evidence="1">
    <location>
        <begin position="155"/>
        <end position="172"/>
    </location>
</feature>
<feature type="region of interest" description="Disordered" evidence="1">
    <location>
        <begin position="99"/>
        <end position="211"/>
    </location>
</feature>
<organism evidence="2 3">
    <name type="scientific">Coccomyxa viridis</name>
    <dbReference type="NCBI Taxonomy" id="1274662"/>
    <lineage>
        <taxon>Eukaryota</taxon>
        <taxon>Viridiplantae</taxon>
        <taxon>Chlorophyta</taxon>
        <taxon>core chlorophytes</taxon>
        <taxon>Trebouxiophyceae</taxon>
        <taxon>Trebouxiophyceae incertae sedis</taxon>
        <taxon>Coccomyxaceae</taxon>
        <taxon>Coccomyxa</taxon>
    </lineage>
</organism>
<keyword evidence="3" id="KW-1185">Reference proteome</keyword>
<feature type="compositionally biased region" description="Basic and acidic residues" evidence="1">
    <location>
        <begin position="290"/>
        <end position="307"/>
    </location>
</feature>
<feature type="compositionally biased region" description="Polar residues" evidence="1">
    <location>
        <begin position="319"/>
        <end position="328"/>
    </location>
</feature>
<feature type="compositionally biased region" description="Polar residues" evidence="1">
    <location>
        <begin position="929"/>
        <end position="943"/>
    </location>
</feature>
<feature type="region of interest" description="Disordered" evidence="1">
    <location>
        <begin position="425"/>
        <end position="463"/>
    </location>
</feature>
<feature type="compositionally biased region" description="Low complexity" evidence="1">
    <location>
        <begin position="555"/>
        <end position="568"/>
    </location>
</feature>